<keyword evidence="2" id="KW-0472">Membrane</keyword>
<feature type="transmembrane region" description="Helical" evidence="2">
    <location>
        <begin position="406"/>
        <end position="423"/>
    </location>
</feature>
<gene>
    <name evidence="3" type="ORF">DT065_08410</name>
</gene>
<evidence type="ECO:0000256" key="2">
    <source>
        <dbReference type="SAM" id="Phobius"/>
    </source>
</evidence>
<feature type="transmembrane region" description="Helical" evidence="2">
    <location>
        <begin position="375"/>
        <end position="394"/>
    </location>
</feature>
<proteinExistence type="predicted"/>
<keyword evidence="4" id="KW-1185">Reference proteome</keyword>
<dbReference type="EMBL" id="CP031092">
    <property type="protein sequence ID" value="AXF56046.1"/>
    <property type="molecule type" value="Genomic_DNA"/>
</dbReference>
<keyword evidence="2" id="KW-0812">Transmembrane</keyword>
<evidence type="ECO:0000313" key="3">
    <source>
        <dbReference type="EMBL" id="AXF56046.1"/>
    </source>
</evidence>
<organism evidence="3 4">
    <name type="scientific">Salicibibacter kimchii</name>
    <dbReference type="NCBI Taxonomy" id="2099786"/>
    <lineage>
        <taxon>Bacteria</taxon>
        <taxon>Bacillati</taxon>
        <taxon>Bacillota</taxon>
        <taxon>Bacilli</taxon>
        <taxon>Bacillales</taxon>
        <taxon>Bacillaceae</taxon>
        <taxon>Salicibibacter</taxon>
    </lineage>
</organism>
<name>A0A345BYL5_9BACI</name>
<keyword evidence="1" id="KW-0175">Coiled coil</keyword>
<dbReference type="RefSeq" id="WP_114372476.1">
    <property type="nucleotide sequence ID" value="NZ_CP031092.1"/>
</dbReference>
<sequence length="502" mass="58964">MSNFRSDLFGTQYEKPGDHRFNPLLTSTGFTTFRHSAIPIYCCQWEGLCYGWPLYGSTSPIISYFDVLDEFGNRADEQTAHTVYAYMAKFPLAYRLGAIKDWLHTDREYEDTDENRFFYESFKKETGEDLRSLEKENDELQRRLAALVKQTQMIEQMDDWAVDRFQEFDRAWDAFWAIYEKRLETLIDFRQFIVENNANVVVTHTHWNNIYQEANAMFCLFSESIPARPPFITNADDFIQLNEQLGRALPDEDPPHLFTRFDRISRRIFSRAYKLILGGLLPISILLMFLNAVSAGIVYAVTGIGIMFFIAEAADKPARKRLVAERYQQHRAEVLENQPIIQKKYKWAFTAYQQATRQKRSLEDSYEFVVGYARLMRWLTGIGLVIFILGAGPILENNPMEYSEGYVYVGSAILVIRFLLPHTPIGQRRLRLWEDTLALDKRRELKKKDILLMKLSRRGSILTIQTDLAQPLKYKVKKSYRQETRKKLQIWSDRNNVWLIEK</sequence>
<feature type="transmembrane region" description="Helical" evidence="2">
    <location>
        <begin position="296"/>
        <end position="314"/>
    </location>
</feature>
<keyword evidence="2" id="KW-1133">Transmembrane helix</keyword>
<dbReference type="AlphaFoldDB" id="A0A345BYL5"/>
<evidence type="ECO:0000313" key="4">
    <source>
        <dbReference type="Proteomes" id="UP000252100"/>
    </source>
</evidence>
<dbReference type="KEGG" id="rue:DT065_08410"/>
<protein>
    <submittedName>
        <fullName evidence="3">Uncharacterized protein</fullName>
    </submittedName>
</protein>
<accession>A0A345BYL5</accession>
<feature type="coiled-coil region" evidence="1">
    <location>
        <begin position="123"/>
        <end position="157"/>
    </location>
</feature>
<dbReference type="OrthoDB" id="10016041at2"/>
<reference evidence="3 4" key="1">
    <citation type="journal article" date="2018" name="J. Microbiol.">
        <title>Salicibibacter kimchii gen. nov., sp. nov., a moderately halophilic and alkalitolerant bacterium in the family Bacillaceae, isolated from kimchi.</title>
        <authorList>
            <person name="Jang J.Y."/>
            <person name="Oh Y.J."/>
            <person name="Lim S.K."/>
            <person name="Park H.K."/>
            <person name="Lee C."/>
            <person name="Kim J.Y."/>
            <person name="Lee M.A."/>
            <person name="Choi H.J."/>
        </authorList>
    </citation>
    <scope>NUCLEOTIDE SEQUENCE [LARGE SCALE GENOMIC DNA]</scope>
    <source>
        <strain evidence="3 4">NKC1-1</strain>
    </source>
</reference>
<evidence type="ECO:0000256" key="1">
    <source>
        <dbReference type="SAM" id="Coils"/>
    </source>
</evidence>
<dbReference type="Proteomes" id="UP000252100">
    <property type="component" value="Chromosome"/>
</dbReference>